<sequence length="136" mass="15355">MSRHTAGPFNQQESVRNTLTHLSSISLQGWNNELLHQASEADQAIATNRAIENLSEAFQRLQDRSNIQEEQIKSLQTSTKARQDDANTGSKALMERLAKVETSNGNLVLEVERLQTENENLRNQVHSLETTENSLR</sequence>
<dbReference type="Proteomes" id="UP000799302">
    <property type="component" value="Unassembled WGS sequence"/>
</dbReference>
<dbReference type="AlphaFoldDB" id="A0A6A6U3Z7"/>
<keyword evidence="3" id="KW-1185">Reference proteome</keyword>
<evidence type="ECO:0000256" key="1">
    <source>
        <dbReference type="SAM" id="MobiDB-lite"/>
    </source>
</evidence>
<reference evidence="2" key="1">
    <citation type="journal article" date="2020" name="Stud. Mycol.">
        <title>101 Dothideomycetes genomes: a test case for predicting lifestyles and emergence of pathogens.</title>
        <authorList>
            <person name="Haridas S."/>
            <person name="Albert R."/>
            <person name="Binder M."/>
            <person name="Bloem J."/>
            <person name="Labutti K."/>
            <person name="Salamov A."/>
            <person name="Andreopoulos B."/>
            <person name="Baker S."/>
            <person name="Barry K."/>
            <person name="Bills G."/>
            <person name="Bluhm B."/>
            <person name="Cannon C."/>
            <person name="Castanera R."/>
            <person name="Culley D."/>
            <person name="Daum C."/>
            <person name="Ezra D."/>
            <person name="Gonzalez J."/>
            <person name="Henrissat B."/>
            <person name="Kuo A."/>
            <person name="Liang C."/>
            <person name="Lipzen A."/>
            <person name="Lutzoni F."/>
            <person name="Magnuson J."/>
            <person name="Mondo S."/>
            <person name="Nolan M."/>
            <person name="Ohm R."/>
            <person name="Pangilinan J."/>
            <person name="Park H.-J."/>
            <person name="Ramirez L."/>
            <person name="Alfaro M."/>
            <person name="Sun H."/>
            <person name="Tritt A."/>
            <person name="Yoshinaga Y."/>
            <person name="Zwiers L.-H."/>
            <person name="Turgeon B."/>
            <person name="Goodwin S."/>
            <person name="Spatafora J."/>
            <person name="Crous P."/>
            <person name="Grigoriev I."/>
        </authorList>
    </citation>
    <scope>NUCLEOTIDE SEQUENCE</scope>
    <source>
        <strain evidence="2">CBS 115976</strain>
    </source>
</reference>
<protein>
    <submittedName>
        <fullName evidence="2">Uncharacterized protein</fullName>
    </submittedName>
</protein>
<gene>
    <name evidence="2" type="ORF">BT63DRAFT_77433</name>
</gene>
<dbReference type="EMBL" id="MU004240">
    <property type="protein sequence ID" value="KAF2665848.1"/>
    <property type="molecule type" value="Genomic_DNA"/>
</dbReference>
<accession>A0A6A6U3Z7</accession>
<name>A0A6A6U3Z7_9PEZI</name>
<evidence type="ECO:0000313" key="2">
    <source>
        <dbReference type="EMBL" id="KAF2665848.1"/>
    </source>
</evidence>
<evidence type="ECO:0000313" key="3">
    <source>
        <dbReference type="Proteomes" id="UP000799302"/>
    </source>
</evidence>
<organism evidence="2 3">
    <name type="scientific">Microthyrium microscopicum</name>
    <dbReference type="NCBI Taxonomy" id="703497"/>
    <lineage>
        <taxon>Eukaryota</taxon>
        <taxon>Fungi</taxon>
        <taxon>Dikarya</taxon>
        <taxon>Ascomycota</taxon>
        <taxon>Pezizomycotina</taxon>
        <taxon>Dothideomycetes</taxon>
        <taxon>Dothideomycetes incertae sedis</taxon>
        <taxon>Microthyriales</taxon>
        <taxon>Microthyriaceae</taxon>
        <taxon>Microthyrium</taxon>
    </lineage>
</organism>
<feature type="region of interest" description="Disordered" evidence="1">
    <location>
        <begin position="69"/>
        <end position="88"/>
    </location>
</feature>
<proteinExistence type="predicted"/>
<feature type="compositionally biased region" description="Polar residues" evidence="1">
    <location>
        <begin position="73"/>
        <end position="88"/>
    </location>
</feature>